<evidence type="ECO:0000256" key="2">
    <source>
        <dbReference type="ARBA" id="ARBA00022679"/>
    </source>
</evidence>
<dbReference type="GO" id="GO:0008168">
    <property type="term" value="F:methyltransferase activity"/>
    <property type="evidence" value="ECO:0007669"/>
    <property type="project" value="UniProtKB-UniRule"/>
</dbReference>
<dbReference type="GO" id="GO:0032259">
    <property type="term" value="P:methylation"/>
    <property type="evidence" value="ECO:0007669"/>
    <property type="project" value="UniProtKB-KW"/>
</dbReference>
<dbReference type="RefSeq" id="WP_091133726.1">
    <property type="nucleotide sequence ID" value="NZ_FMVJ01000005.1"/>
</dbReference>
<evidence type="ECO:0000256" key="1">
    <source>
        <dbReference type="ARBA" id="ARBA00022603"/>
    </source>
</evidence>
<dbReference type="AlphaFoldDB" id="A0A1G5HT99"/>
<keyword evidence="3" id="KW-0862">Zinc</keyword>
<dbReference type="SUPFAM" id="SSF82282">
    <property type="entry name" value="Homocysteine S-methyltransferase"/>
    <property type="match status" value="1"/>
</dbReference>
<keyword evidence="6" id="KW-1185">Reference proteome</keyword>
<dbReference type="InterPro" id="IPR036589">
    <property type="entry name" value="HCY_dom_sf"/>
</dbReference>
<sequence length="342" mass="37556">MALYRDQLPQLSGGDYLTDGGLETTLVFHDGIDLPCFAAFPLVMNEDGRETLKRYFKPYLETAAQKNVGFILDTVTWRTNADWGRKLGYSAQDLADVQRQSVAFADELREAYATDRTPIVINGILGPRGDGYKADDRMSAEEAEQYHAPLVEVFRDTATDMISAMTMTYAEEAIGIVRAAQKNGMPVVISFTVETDGRLPSGDTLQEAIEKVDDGTRAGPIYYMINCAHPKHFEDALTGNEPWLDRIRGIRANASALSHAELDAATELDDGDPAALGLQYRSLRNSLKRLCVLGGCCGTDHRHIAAICEACSPVATDKASTRLRMKVRRTSSGVHIPTHPIT</sequence>
<dbReference type="Proteomes" id="UP000199569">
    <property type="component" value="Unassembled WGS sequence"/>
</dbReference>
<dbReference type="Gene3D" id="3.20.20.330">
    <property type="entry name" value="Homocysteine-binding-like domain"/>
    <property type="match status" value="1"/>
</dbReference>
<accession>A0A1G5HT99</accession>
<reference evidence="6" key="1">
    <citation type="submission" date="2016-10" db="EMBL/GenBank/DDBJ databases">
        <authorList>
            <person name="Varghese N."/>
            <person name="Submissions S."/>
        </authorList>
    </citation>
    <scope>NUCLEOTIDE SEQUENCE [LARGE SCALE GENOMIC DNA]</scope>
    <source>
        <strain evidence="6">CGMCC 1.7666</strain>
    </source>
</reference>
<dbReference type="EMBL" id="FMVJ01000005">
    <property type="protein sequence ID" value="SCY67102.1"/>
    <property type="molecule type" value="Genomic_DNA"/>
</dbReference>
<name>A0A1G5HT99_9HYPH</name>
<dbReference type="OrthoDB" id="9803687at2"/>
<comment type="cofactor">
    <cofactor evidence="3">
        <name>Zn(2+)</name>
        <dbReference type="ChEBI" id="CHEBI:29105"/>
    </cofactor>
</comment>
<dbReference type="STRING" id="549386.SAMN02927923_01906"/>
<dbReference type="InterPro" id="IPR003726">
    <property type="entry name" value="HCY_dom"/>
</dbReference>
<organism evidence="5 6">
    <name type="scientific">Microvirga guangxiensis</name>
    <dbReference type="NCBI Taxonomy" id="549386"/>
    <lineage>
        <taxon>Bacteria</taxon>
        <taxon>Pseudomonadati</taxon>
        <taxon>Pseudomonadota</taxon>
        <taxon>Alphaproteobacteria</taxon>
        <taxon>Hyphomicrobiales</taxon>
        <taxon>Methylobacteriaceae</taxon>
        <taxon>Microvirga</taxon>
    </lineage>
</organism>
<dbReference type="PROSITE" id="PS50970">
    <property type="entry name" value="HCY"/>
    <property type="match status" value="1"/>
</dbReference>
<feature type="binding site" evidence="3">
    <location>
        <position position="227"/>
    </location>
    <ligand>
        <name>Zn(2+)</name>
        <dbReference type="ChEBI" id="CHEBI:29105"/>
    </ligand>
</feature>
<keyword evidence="2 3" id="KW-0808">Transferase</keyword>
<dbReference type="PANTHER" id="PTHR11103">
    <property type="entry name" value="SLR1189 PROTEIN"/>
    <property type="match status" value="1"/>
</dbReference>
<proteinExistence type="predicted"/>
<evidence type="ECO:0000313" key="5">
    <source>
        <dbReference type="EMBL" id="SCY67102.1"/>
    </source>
</evidence>
<feature type="domain" description="Hcy-binding" evidence="4">
    <location>
        <begin position="4"/>
        <end position="311"/>
    </location>
</feature>
<evidence type="ECO:0000259" key="4">
    <source>
        <dbReference type="PROSITE" id="PS50970"/>
    </source>
</evidence>
<protein>
    <submittedName>
        <fullName evidence="5">Homocysteine S-methyltransferase</fullName>
    </submittedName>
</protein>
<evidence type="ECO:0000256" key="3">
    <source>
        <dbReference type="PROSITE-ProRule" id="PRU00333"/>
    </source>
</evidence>
<dbReference type="GO" id="GO:0046872">
    <property type="term" value="F:metal ion binding"/>
    <property type="evidence" value="ECO:0007669"/>
    <property type="project" value="UniProtKB-KW"/>
</dbReference>
<feature type="binding site" evidence="3">
    <location>
        <position position="296"/>
    </location>
    <ligand>
        <name>Zn(2+)</name>
        <dbReference type="ChEBI" id="CHEBI:29105"/>
    </ligand>
</feature>
<keyword evidence="3" id="KW-0479">Metal-binding</keyword>
<evidence type="ECO:0000313" key="6">
    <source>
        <dbReference type="Proteomes" id="UP000199569"/>
    </source>
</evidence>
<dbReference type="Pfam" id="PF02574">
    <property type="entry name" value="S-methyl_trans"/>
    <property type="match status" value="1"/>
</dbReference>
<gene>
    <name evidence="5" type="ORF">SAMN02927923_01906</name>
</gene>
<feature type="binding site" evidence="3">
    <location>
        <position position="297"/>
    </location>
    <ligand>
        <name>Zn(2+)</name>
        <dbReference type="ChEBI" id="CHEBI:29105"/>
    </ligand>
</feature>
<dbReference type="PANTHER" id="PTHR11103:SF18">
    <property type="entry name" value="SLR1189 PROTEIN"/>
    <property type="match status" value="1"/>
</dbReference>
<keyword evidence="1 3" id="KW-0489">Methyltransferase</keyword>